<feature type="domain" description="Integrase catalytic" evidence="2">
    <location>
        <begin position="255"/>
        <end position="485"/>
    </location>
</feature>
<gene>
    <name evidence="3" type="ORF">BKA24_000456</name>
</gene>
<dbReference type="AlphaFoldDB" id="A0A7W7BN76"/>
<proteinExistence type="predicted"/>
<evidence type="ECO:0000313" key="4">
    <source>
        <dbReference type="Proteomes" id="UP000573729"/>
    </source>
</evidence>
<dbReference type="GO" id="GO:0015074">
    <property type="term" value="P:DNA integration"/>
    <property type="evidence" value="ECO:0007669"/>
    <property type="project" value="InterPro"/>
</dbReference>
<accession>A0A7W7BN76</accession>
<dbReference type="RefSeq" id="WP_184214672.1">
    <property type="nucleotide sequence ID" value="NZ_JACHMD010000001.1"/>
</dbReference>
<dbReference type="InterPro" id="IPR036397">
    <property type="entry name" value="RNaseH_sf"/>
</dbReference>
<reference evidence="3 4" key="1">
    <citation type="submission" date="2020-08" db="EMBL/GenBank/DDBJ databases">
        <title>Sequencing the genomes of 1000 actinobacteria strains.</title>
        <authorList>
            <person name="Klenk H.-P."/>
        </authorList>
    </citation>
    <scope>NUCLEOTIDE SEQUENCE [LARGE SCALE GENOMIC DNA]</scope>
    <source>
        <strain evidence="3 4">DSM 24947</strain>
    </source>
</reference>
<dbReference type="InterPro" id="IPR012337">
    <property type="entry name" value="RNaseH-like_sf"/>
</dbReference>
<evidence type="ECO:0000256" key="1">
    <source>
        <dbReference type="SAM" id="MobiDB-lite"/>
    </source>
</evidence>
<keyword evidence="4" id="KW-1185">Reference proteome</keyword>
<feature type="region of interest" description="Disordered" evidence="1">
    <location>
        <begin position="666"/>
        <end position="687"/>
    </location>
</feature>
<name>A0A7W7BN76_9MICO</name>
<evidence type="ECO:0000313" key="3">
    <source>
        <dbReference type="EMBL" id="MBB4665747.1"/>
    </source>
</evidence>
<dbReference type="EMBL" id="JACHMD010000001">
    <property type="protein sequence ID" value="MBB4665747.1"/>
    <property type="molecule type" value="Genomic_DNA"/>
</dbReference>
<dbReference type="Proteomes" id="UP000573729">
    <property type="component" value="Unassembled WGS sequence"/>
</dbReference>
<dbReference type="SUPFAM" id="SSF53098">
    <property type="entry name" value="Ribonuclease H-like"/>
    <property type="match status" value="1"/>
</dbReference>
<dbReference type="GO" id="GO:0003676">
    <property type="term" value="F:nucleic acid binding"/>
    <property type="evidence" value="ECO:0007669"/>
    <property type="project" value="InterPro"/>
</dbReference>
<comment type="caution">
    <text evidence="3">The sequence shown here is derived from an EMBL/GenBank/DDBJ whole genome shotgun (WGS) entry which is preliminary data.</text>
</comment>
<organism evidence="3 4">
    <name type="scientific">Microbacterium marinum</name>
    <dbReference type="NCBI Taxonomy" id="421115"/>
    <lineage>
        <taxon>Bacteria</taxon>
        <taxon>Bacillati</taxon>
        <taxon>Actinomycetota</taxon>
        <taxon>Actinomycetes</taxon>
        <taxon>Micrococcales</taxon>
        <taxon>Microbacteriaceae</taxon>
        <taxon>Microbacterium</taxon>
    </lineage>
</organism>
<dbReference type="InterPro" id="IPR001584">
    <property type="entry name" value="Integrase_cat-core"/>
</dbReference>
<dbReference type="PROSITE" id="PS50994">
    <property type="entry name" value="INTEGRASE"/>
    <property type="match status" value="1"/>
</dbReference>
<protein>
    <submittedName>
        <fullName evidence="3">Transposase InsO family protein</fullName>
    </submittedName>
</protein>
<dbReference type="Gene3D" id="3.30.420.10">
    <property type="entry name" value="Ribonuclease H-like superfamily/Ribonuclease H"/>
    <property type="match status" value="1"/>
</dbReference>
<evidence type="ECO:0000259" key="2">
    <source>
        <dbReference type="PROSITE" id="PS50994"/>
    </source>
</evidence>
<sequence>MSHSFDIRVGSTVSYDGCLCTVIEIAGDAVVLVDGAKRTRRVRLVELLRDATDAFGLPSEEAALTPLALIWADATEAQRDEARRKAAHIREMRTGFASGLPTLAQPNEPRPEYNPKLTTIHERRRTKAAELGVSPKTLKRWDDRFDEGEDLALLDFRKTSWTPALSGLDPRWVDMCRRVVEENVRGAKRSVTTTLAIVLARVNREYPDADVRIPSESTARDAVAELTRGKGTFGASMRAQRSIDTRPPVPYGRLVATRPGEYVVLDTTPLNVFGVAPVTGKWMRAELTVALDLYDRSILGLRLAPVSTKAVDVAGVLMEALMPREMPAEWGDRATWPFHGVPENIVIDVENLKALRFRRPGILPDTIIIDHGKPFMSIHVASVCQRLGISIQPAHVYTGTDKAWVERWFRTINEVLQELPGYKGSDIASRGEAPEVEAVYTIPQLEQILREWIATIYHVRPHDGLVDSQLPAAKMSPAQKFEQGIAVAGRIRVPSNPNLLLEMLPVVKRKFNHYGVEVGTLRYNGDIVGKYYDRSRAMAKSKRKWQFSVNPDDFSQIYFNDPDDNSWHVLRWEHAPKVPVPFSFDALEYAKGIALDRRNGVNVSEVLGELLERWGAGRASTPAEKRISARLAAQLAETADGPDSPFFPHIAKQIAQQMAGPDLSEELGMVSLSPPPASENDDPLALTADELIEEDLDDIDLLEDL</sequence>